<dbReference type="GO" id="GO:0005829">
    <property type="term" value="C:cytosol"/>
    <property type="evidence" value="ECO:0007669"/>
    <property type="project" value="TreeGrafter"/>
</dbReference>
<comment type="caution">
    <text evidence="1">The sequence shown here is derived from an EMBL/GenBank/DDBJ whole genome shotgun (WGS) entry which is preliminary data.</text>
</comment>
<dbReference type="InterPro" id="IPR031100">
    <property type="entry name" value="LOG_fam"/>
</dbReference>
<dbReference type="PANTHER" id="PTHR43393">
    <property type="entry name" value="CYTOKININ RIBOSIDE 5'-MONOPHOSPHATE PHOSPHORIBOHYDROLASE"/>
    <property type="match status" value="1"/>
</dbReference>
<dbReference type="Gene3D" id="3.40.50.450">
    <property type="match status" value="1"/>
</dbReference>
<dbReference type="InterPro" id="IPR052341">
    <property type="entry name" value="LOG_family_nucleotidases"/>
</dbReference>
<reference evidence="2" key="1">
    <citation type="submission" date="2017-09" db="EMBL/GenBank/DDBJ databases">
        <title>Depth-based differentiation of microbial function through sediment-hosted aquifers and enrichment of novel symbionts in the deep terrestrial subsurface.</title>
        <authorList>
            <person name="Probst A.J."/>
            <person name="Ladd B."/>
            <person name="Jarett J.K."/>
            <person name="Geller-Mcgrath D.E."/>
            <person name="Sieber C.M.K."/>
            <person name="Emerson J.B."/>
            <person name="Anantharaman K."/>
            <person name="Thomas B.C."/>
            <person name="Malmstrom R."/>
            <person name="Stieglmeier M."/>
            <person name="Klingl A."/>
            <person name="Woyke T."/>
            <person name="Ryan C.M."/>
            <person name="Banfield J.F."/>
        </authorList>
    </citation>
    <scope>NUCLEOTIDE SEQUENCE [LARGE SCALE GENOMIC DNA]</scope>
</reference>
<name>A0A2M7XD47_9BACT</name>
<evidence type="ECO:0000313" key="2">
    <source>
        <dbReference type="Proteomes" id="UP000231263"/>
    </source>
</evidence>
<dbReference type="AlphaFoldDB" id="A0A2M7XD47"/>
<dbReference type="PANTHER" id="PTHR43393:SF3">
    <property type="entry name" value="LYSINE DECARBOXYLASE-LIKE PROTEIN"/>
    <property type="match status" value="1"/>
</dbReference>
<dbReference type="Proteomes" id="UP000231263">
    <property type="component" value="Unassembled WGS sequence"/>
</dbReference>
<accession>A0A2M7XD47</accession>
<sequence>MANLKVVVFCASSPHGEKRDFYLKLAYDFGVFLAEEGYTCVNGGSTGMMEAVCKGAFRTGGQVEIVNLTAYPPEHKYYHSLEFGKTLPERQSLLISKGDAFVALPGGAGTAYEIHEVLARTTLGEIGQGKPLICVGEEWNLLAELLNMQAKQGLTRHNYGSYITFVPDIETAMKVLNVRFQYSARE</sequence>
<protein>
    <recommendedName>
        <fullName evidence="3">Cytokinin riboside 5'-monophosphate phosphoribohydrolase</fullName>
    </recommendedName>
</protein>
<organism evidence="1 2">
    <name type="scientific">Candidatus Uhrbacteria bacterium CG_4_9_14_3_um_filter_41_35</name>
    <dbReference type="NCBI Taxonomy" id="1975034"/>
    <lineage>
        <taxon>Bacteria</taxon>
        <taxon>Candidatus Uhriibacteriota</taxon>
    </lineage>
</organism>
<dbReference type="EMBL" id="PFWT01000025">
    <property type="protein sequence ID" value="PJA45808.1"/>
    <property type="molecule type" value="Genomic_DNA"/>
</dbReference>
<proteinExistence type="predicted"/>
<dbReference type="Pfam" id="PF03641">
    <property type="entry name" value="Lysine_decarbox"/>
    <property type="match status" value="1"/>
</dbReference>
<evidence type="ECO:0008006" key="3">
    <source>
        <dbReference type="Google" id="ProtNLM"/>
    </source>
</evidence>
<gene>
    <name evidence="1" type="ORF">CO173_04530</name>
</gene>
<dbReference type="SUPFAM" id="SSF102405">
    <property type="entry name" value="MCP/YpsA-like"/>
    <property type="match status" value="1"/>
</dbReference>
<evidence type="ECO:0000313" key="1">
    <source>
        <dbReference type="EMBL" id="PJA45808.1"/>
    </source>
</evidence>